<dbReference type="EMBL" id="CAFBPS010000139">
    <property type="protein sequence ID" value="CAB5035459.1"/>
    <property type="molecule type" value="Genomic_DNA"/>
</dbReference>
<dbReference type="SUPFAM" id="SSF52980">
    <property type="entry name" value="Restriction endonuclease-like"/>
    <property type="match status" value="1"/>
</dbReference>
<evidence type="ECO:0000313" key="1">
    <source>
        <dbReference type="EMBL" id="CAB5035459.1"/>
    </source>
</evidence>
<name>A0A6J7S378_9ZZZZ</name>
<sequence>MSLAKLSQGVLASDIGKLLKSALDASDVLYTYADSLCDSSFDIPLAGLLNGSIDAVLRIQTEEGAPRLFVTDYKTNRLDNDEVTSLMDAYAPKELVSAMAHHHYPLQALLYGTAIYRMLRWRQPTMNADEVIAGIAYFFVRGMVGADSLKDSDGMPYGVFQWKAPAGLWEKLSDLFAGDRP</sequence>
<dbReference type="AlphaFoldDB" id="A0A6J7S378"/>
<dbReference type="InterPro" id="IPR011335">
    <property type="entry name" value="Restrct_endonuc-II-like"/>
</dbReference>
<protein>
    <submittedName>
        <fullName evidence="1">Unannotated protein</fullName>
    </submittedName>
</protein>
<accession>A0A6J7S378</accession>
<reference evidence="1" key="1">
    <citation type="submission" date="2020-05" db="EMBL/GenBank/DDBJ databases">
        <authorList>
            <person name="Chiriac C."/>
            <person name="Salcher M."/>
            <person name="Ghai R."/>
            <person name="Kavagutti S V."/>
        </authorList>
    </citation>
    <scope>NUCLEOTIDE SEQUENCE</scope>
</reference>
<dbReference type="InterPro" id="IPR011604">
    <property type="entry name" value="PDDEXK-like_dom_sf"/>
</dbReference>
<proteinExistence type="predicted"/>
<dbReference type="Gene3D" id="3.90.320.10">
    <property type="match status" value="1"/>
</dbReference>
<gene>
    <name evidence="1" type="ORF">UFOPK4134_01474</name>
</gene>
<organism evidence="1">
    <name type="scientific">freshwater metagenome</name>
    <dbReference type="NCBI Taxonomy" id="449393"/>
    <lineage>
        <taxon>unclassified sequences</taxon>
        <taxon>metagenomes</taxon>
        <taxon>ecological metagenomes</taxon>
    </lineage>
</organism>